<accession>A0ACC0WDM1</accession>
<keyword evidence="2" id="KW-1185">Reference proteome</keyword>
<protein>
    <submittedName>
        <fullName evidence="1">Uncharacterized protein</fullName>
    </submittedName>
</protein>
<proteinExistence type="predicted"/>
<reference evidence="1 2" key="1">
    <citation type="journal article" date="2022" name="bioRxiv">
        <title>The genome of the oomycete Peronosclerospora sorghi, a cosmopolitan pathogen of maize and sorghum, is inflated with dispersed pseudogenes.</title>
        <authorList>
            <person name="Fletcher K."/>
            <person name="Martin F."/>
            <person name="Isakeit T."/>
            <person name="Cavanaugh K."/>
            <person name="Magill C."/>
            <person name="Michelmore R."/>
        </authorList>
    </citation>
    <scope>NUCLEOTIDE SEQUENCE [LARGE SCALE GENOMIC DNA]</scope>
    <source>
        <strain evidence="1">P6</strain>
    </source>
</reference>
<sequence length="131" mass="15101">MVKEREMGEEISMEDIEHGLGGSLCRGTGYRPILDAAKKSFVMMHTKHIAKARETGDIEDLHGDKRKEVTSCSSRKIRELVKKRKQREKEIMSEFDPGVAEWSFPKELIEMVISPEVVQIDGNHVHWFLLH</sequence>
<evidence type="ECO:0000313" key="2">
    <source>
        <dbReference type="Proteomes" id="UP001163321"/>
    </source>
</evidence>
<organism evidence="1 2">
    <name type="scientific">Peronosclerospora sorghi</name>
    <dbReference type="NCBI Taxonomy" id="230839"/>
    <lineage>
        <taxon>Eukaryota</taxon>
        <taxon>Sar</taxon>
        <taxon>Stramenopiles</taxon>
        <taxon>Oomycota</taxon>
        <taxon>Peronosporomycetes</taxon>
        <taxon>Peronosporales</taxon>
        <taxon>Peronosporaceae</taxon>
        <taxon>Peronosclerospora</taxon>
    </lineage>
</organism>
<evidence type="ECO:0000313" key="1">
    <source>
        <dbReference type="EMBL" id="KAI9916740.1"/>
    </source>
</evidence>
<gene>
    <name evidence="1" type="ORF">PsorP6_016969</name>
</gene>
<name>A0ACC0WDM1_9STRA</name>
<dbReference type="Proteomes" id="UP001163321">
    <property type="component" value="Chromosome 2"/>
</dbReference>
<dbReference type="EMBL" id="CM047581">
    <property type="protein sequence ID" value="KAI9916740.1"/>
    <property type="molecule type" value="Genomic_DNA"/>
</dbReference>
<comment type="caution">
    <text evidence="1">The sequence shown here is derived from an EMBL/GenBank/DDBJ whole genome shotgun (WGS) entry which is preliminary data.</text>
</comment>